<evidence type="ECO:0000259" key="3">
    <source>
        <dbReference type="Pfam" id="PF11350"/>
    </source>
</evidence>
<dbReference type="EMBL" id="QEEZ01000019">
    <property type="protein sequence ID" value="PWC01079.1"/>
    <property type="molecule type" value="Genomic_DNA"/>
</dbReference>
<feature type="transmembrane region" description="Helical" evidence="2">
    <location>
        <begin position="28"/>
        <end position="49"/>
    </location>
</feature>
<dbReference type="InterPro" id="IPR022603">
    <property type="entry name" value="DUF3152"/>
</dbReference>
<dbReference type="RefSeq" id="WP_108431043.1">
    <property type="nucleotide sequence ID" value="NZ_CP026947.1"/>
</dbReference>
<gene>
    <name evidence="4" type="ORF">DF222_09320</name>
</gene>
<evidence type="ECO:0000313" key="5">
    <source>
        <dbReference type="Proteomes" id="UP000244989"/>
    </source>
</evidence>
<accession>A0A2U1T506</accession>
<dbReference type="SUPFAM" id="SSF55486">
    <property type="entry name" value="Metalloproteases ('zincins'), catalytic domain"/>
    <property type="match status" value="1"/>
</dbReference>
<evidence type="ECO:0000256" key="1">
    <source>
        <dbReference type="SAM" id="MobiDB-lite"/>
    </source>
</evidence>
<dbReference type="KEGG" id="cyz:C3B44_02845"/>
<feature type="compositionally biased region" description="Polar residues" evidence="1">
    <location>
        <begin position="62"/>
        <end position="71"/>
    </location>
</feature>
<name>A0A2U1T506_9CORY</name>
<protein>
    <submittedName>
        <fullName evidence="4">DUF3152 domain-containing protein</fullName>
    </submittedName>
</protein>
<reference evidence="5" key="1">
    <citation type="submission" date="2018-04" db="EMBL/GenBank/DDBJ databases">
        <authorList>
            <person name="Liu S."/>
            <person name="Wang Z."/>
            <person name="Li J."/>
        </authorList>
    </citation>
    <scope>NUCLEOTIDE SEQUENCE [LARGE SCALE GENOMIC DNA]</scope>
    <source>
        <strain evidence="5">2189</strain>
    </source>
</reference>
<feature type="region of interest" description="Disordered" evidence="1">
    <location>
        <begin position="57"/>
        <end position="116"/>
    </location>
</feature>
<proteinExistence type="predicted"/>
<dbReference type="Gene3D" id="3.40.390.10">
    <property type="entry name" value="Collagenase (Catalytic Domain)"/>
    <property type="match status" value="1"/>
</dbReference>
<dbReference type="GO" id="GO:0008237">
    <property type="term" value="F:metallopeptidase activity"/>
    <property type="evidence" value="ECO:0007669"/>
    <property type="project" value="InterPro"/>
</dbReference>
<keyword evidence="5" id="KW-1185">Reference proteome</keyword>
<sequence length="331" mass="35571">MTPSETEQPESARTDESFLVRFAREYGWRAYAIPVLAVITIWLLADIALGGGDDATRADSAGDTTATQASEEANVPEPPADRGGGPDPANAGEMDLEPDELPPGGPFAQSGDKTYRVVGTPGASAGVGEEAVVRYVVEVENGVETAHYGGDEAVARLVDATLADPRGWTNDPAFRFEHVAEDENPNLRIRLTSADTTREMCGAEDFAVETSCRTTVTGESTVMLNDSRWSRGAQTFEGDIGSYRQYLINHEVGHAIGYADHVACGGDGELAPVMMQQTLSLNNAELNARAPHEVYPDRDETCRYNGWPYPQPGADPLPGAVPDEELQREAE</sequence>
<evidence type="ECO:0000256" key="2">
    <source>
        <dbReference type="SAM" id="Phobius"/>
    </source>
</evidence>
<evidence type="ECO:0000313" key="4">
    <source>
        <dbReference type="EMBL" id="PWC01079.1"/>
    </source>
</evidence>
<comment type="caution">
    <text evidence="4">The sequence shown here is derived from an EMBL/GenBank/DDBJ whole genome shotgun (WGS) entry which is preliminary data.</text>
</comment>
<keyword evidence="2" id="KW-0812">Transmembrane</keyword>
<organism evidence="4 5">
    <name type="scientific">Corynebacterium yudongzhengii</name>
    <dbReference type="NCBI Taxonomy" id="2080740"/>
    <lineage>
        <taxon>Bacteria</taxon>
        <taxon>Bacillati</taxon>
        <taxon>Actinomycetota</taxon>
        <taxon>Actinomycetes</taxon>
        <taxon>Mycobacteriales</taxon>
        <taxon>Corynebacteriaceae</taxon>
        <taxon>Corynebacterium</taxon>
    </lineage>
</organism>
<keyword evidence="2" id="KW-0472">Membrane</keyword>
<feature type="region of interest" description="Disordered" evidence="1">
    <location>
        <begin position="305"/>
        <end position="331"/>
    </location>
</feature>
<dbReference type="OrthoDB" id="9779865at2"/>
<dbReference type="AlphaFoldDB" id="A0A2U1T506"/>
<feature type="domain" description="DUF3152" evidence="3">
    <location>
        <begin position="101"/>
        <end position="310"/>
    </location>
</feature>
<dbReference type="Pfam" id="PF11350">
    <property type="entry name" value="DUF3152"/>
    <property type="match status" value="1"/>
</dbReference>
<dbReference type="Proteomes" id="UP000244989">
    <property type="component" value="Unassembled WGS sequence"/>
</dbReference>
<keyword evidence="2" id="KW-1133">Transmembrane helix</keyword>
<dbReference type="InterPro" id="IPR024079">
    <property type="entry name" value="MetalloPept_cat_dom_sf"/>
</dbReference>